<dbReference type="InterPro" id="IPR044929">
    <property type="entry name" value="DNA/RNA_non-sp_Endonuclease_sf"/>
</dbReference>
<feature type="domain" description="Type VII secretion system protein EssD-like" evidence="1">
    <location>
        <begin position="28"/>
        <end position="142"/>
    </location>
</feature>
<accession>A0A820ALE0</accession>
<dbReference type="InterPro" id="IPR044927">
    <property type="entry name" value="Endonuclea_NS_2"/>
</dbReference>
<dbReference type="Pfam" id="PF13930">
    <property type="entry name" value="Endonuclea_NS_2"/>
    <property type="match status" value="1"/>
</dbReference>
<evidence type="ECO:0000313" key="2">
    <source>
        <dbReference type="EMBL" id="CAF1526847.1"/>
    </source>
</evidence>
<dbReference type="Gene3D" id="3.40.570.10">
    <property type="entry name" value="Extracellular Endonuclease, subunit A"/>
    <property type="match status" value="1"/>
</dbReference>
<dbReference type="AlphaFoldDB" id="A0A820ALE0"/>
<dbReference type="Proteomes" id="UP000663845">
    <property type="component" value="Unassembled WGS sequence"/>
</dbReference>
<sequence>MAGNYVGPQGPLKDMRDVQQRNGGLVPYVERDHQGRLIKASGRIRGSMELANGTRVNERARLLISGQGDGSDDVGHIIPCSCGGSGQSTDNLYPQNSHINRGAQAQMDRSIAQGLMSDSNHNVVFEFRFIYEDTQHPNRPSYVYEHMDTYINDKLQSSIRDGDPNFYNSETK</sequence>
<dbReference type="EMBL" id="CAJNOG010003171">
    <property type="protein sequence ID" value="CAF1526847.1"/>
    <property type="molecule type" value="Genomic_DNA"/>
</dbReference>
<evidence type="ECO:0000313" key="3">
    <source>
        <dbReference type="EMBL" id="CAF4187275.1"/>
    </source>
</evidence>
<gene>
    <name evidence="2" type="ORF">JYZ213_LOCUS44898</name>
    <name evidence="3" type="ORF">OXD698_LOCUS40080</name>
</gene>
<evidence type="ECO:0000313" key="4">
    <source>
        <dbReference type="Proteomes" id="UP000663844"/>
    </source>
</evidence>
<dbReference type="Proteomes" id="UP000663844">
    <property type="component" value="Unassembled WGS sequence"/>
</dbReference>
<organism evidence="3 4">
    <name type="scientific">Adineta steineri</name>
    <dbReference type="NCBI Taxonomy" id="433720"/>
    <lineage>
        <taxon>Eukaryota</taxon>
        <taxon>Metazoa</taxon>
        <taxon>Spiralia</taxon>
        <taxon>Gnathifera</taxon>
        <taxon>Rotifera</taxon>
        <taxon>Eurotatoria</taxon>
        <taxon>Bdelloidea</taxon>
        <taxon>Adinetida</taxon>
        <taxon>Adinetidae</taxon>
        <taxon>Adineta</taxon>
    </lineage>
</organism>
<name>A0A820ALE0_9BILA</name>
<evidence type="ECO:0000259" key="1">
    <source>
        <dbReference type="Pfam" id="PF13930"/>
    </source>
</evidence>
<reference evidence="3" key="1">
    <citation type="submission" date="2021-02" db="EMBL/GenBank/DDBJ databases">
        <authorList>
            <person name="Nowell W R."/>
        </authorList>
    </citation>
    <scope>NUCLEOTIDE SEQUENCE</scope>
</reference>
<comment type="caution">
    <text evidence="3">The sequence shown here is derived from an EMBL/GenBank/DDBJ whole genome shotgun (WGS) entry which is preliminary data.</text>
</comment>
<proteinExistence type="predicted"/>
<dbReference type="EMBL" id="CAJOAZ010008579">
    <property type="protein sequence ID" value="CAF4187275.1"/>
    <property type="molecule type" value="Genomic_DNA"/>
</dbReference>
<protein>
    <recommendedName>
        <fullName evidence="1">Type VII secretion system protein EssD-like domain-containing protein</fullName>
    </recommendedName>
</protein>